<organism evidence="2 3">
    <name type="scientific">Exophiala sideris</name>
    <dbReference type="NCBI Taxonomy" id="1016849"/>
    <lineage>
        <taxon>Eukaryota</taxon>
        <taxon>Fungi</taxon>
        <taxon>Dikarya</taxon>
        <taxon>Ascomycota</taxon>
        <taxon>Pezizomycotina</taxon>
        <taxon>Eurotiomycetes</taxon>
        <taxon>Chaetothyriomycetidae</taxon>
        <taxon>Chaetothyriales</taxon>
        <taxon>Herpotrichiellaceae</taxon>
        <taxon>Exophiala</taxon>
    </lineage>
</organism>
<evidence type="ECO:0000313" key="3">
    <source>
        <dbReference type="Proteomes" id="UP001345691"/>
    </source>
</evidence>
<dbReference type="InterPro" id="IPR010730">
    <property type="entry name" value="HET"/>
</dbReference>
<feature type="domain" description="Heterokaryon incompatibility" evidence="1">
    <location>
        <begin position="5"/>
        <end position="61"/>
    </location>
</feature>
<comment type="caution">
    <text evidence="2">The sequence shown here is derived from an EMBL/GenBank/DDBJ whole genome shotgun (WGS) entry which is preliminary data.</text>
</comment>
<reference evidence="2 3" key="1">
    <citation type="submission" date="2023-08" db="EMBL/GenBank/DDBJ databases">
        <title>Black Yeasts Isolated from many extreme environments.</title>
        <authorList>
            <person name="Coleine C."/>
            <person name="Stajich J.E."/>
            <person name="Selbmann L."/>
        </authorList>
    </citation>
    <scope>NUCLEOTIDE SEQUENCE [LARGE SCALE GENOMIC DNA]</scope>
    <source>
        <strain evidence="2 3">CCFEE 6328</strain>
    </source>
</reference>
<name>A0ABR0JCZ5_9EURO</name>
<protein>
    <recommendedName>
        <fullName evidence="1">Heterokaryon incompatibility domain-containing protein</fullName>
    </recommendedName>
</protein>
<dbReference type="EMBL" id="JAVRRF010000009">
    <property type="protein sequence ID" value="KAK5061718.1"/>
    <property type="molecule type" value="Genomic_DNA"/>
</dbReference>
<dbReference type="Proteomes" id="UP001345691">
    <property type="component" value="Unassembled WGS sequence"/>
</dbReference>
<gene>
    <name evidence="2" type="ORF">LTR69_004900</name>
</gene>
<sequence>MASTGCKAFWIDVFCIPNQQPARRATLESMGYIYSQAVEVRAVLSARSFTAVHQLSTGDRLDEASLEILDADKWVQSVWTYQEVVNSRDLAFVCVNAPGVVVDGTDFLNGIGFTLQKYKQKHGFDTFAIREMFPLLDALDDVLGDWRVASRCALLVMSNMDRRKWVEERNYFYAMIGSVTSKPCHRTGQGMEDQHLSETFMSVCEEKNDFSFIYTSAERSTDL</sequence>
<evidence type="ECO:0000313" key="2">
    <source>
        <dbReference type="EMBL" id="KAK5061718.1"/>
    </source>
</evidence>
<keyword evidence="3" id="KW-1185">Reference proteome</keyword>
<accession>A0ABR0JCZ5</accession>
<proteinExistence type="predicted"/>
<evidence type="ECO:0000259" key="1">
    <source>
        <dbReference type="Pfam" id="PF06985"/>
    </source>
</evidence>
<dbReference type="Pfam" id="PF06985">
    <property type="entry name" value="HET"/>
    <property type="match status" value="1"/>
</dbReference>